<organism evidence="2 3">
    <name type="scientific">Coemansia reversa (strain ATCC 12441 / NRRL 1564)</name>
    <dbReference type="NCBI Taxonomy" id="763665"/>
    <lineage>
        <taxon>Eukaryota</taxon>
        <taxon>Fungi</taxon>
        <taxon>Fungi incertae sedis</taxon>
        <taxon>Zoopagomycota</taxon>
        <taxon>Kickxellomycotina</taxon>
        <taxon>Kickxellomycetes</taxon>
        <taxon>Kickxellales</taxon>
        <taxon>Kickxellaceae</taxon>
        <taxon>Coemansia</taxon>
    </lineage>
</organism>
<reference evidence="2 3" key="1">
    <citation type="journal article" date="2015" name="Genome Biol. Evol.">
        <title>Phylogenomic analyses indicate that early fungi evolved digesting cell walls of algal ancestors of land plants.</title>
        <authorList>
            <person name="Chang Y."/>
            <person name="Wang S."/>
            <person name="Sekimoto S."/>
            <person name="Aerts A.L."/>
            <person name="Choi C."/>
            <person name="Clum A."/>
            <person name="LaButti K.M."/>
            <person name="Lindquist E.A."/>
            <person name="Yee Ngan C."/>
            <person name="Ohm R.A."/>
            <person name="Salamov A.A."/>
            <person name="Grigoriev I.V."/>
            <person name="Spatafora J.W."/>
            <person name="Berbee M.L."/>
        </authorList>
    </citation>
    <scope>NUCLEOTIDE SEQUENCE [LARGE SCALE GENOMIC DNA]</scope>
    <source>
        <strain evidence="2 3">NRRL 1564</strain>
    </source>
</reference>
<evidence type="ECO:0000256" key="1">
    <source>
        <dbReference type="SAM" id="MobiDB-lite"/>
    </source>
</evidence>
<sequence>MPERSRKPRSINVQRQSTHITRPSRRDSAADNLTWRGYPTSPSPMPLLSPMPGSAHTHSNASLATQYRPLTPRGRQAQIPLTPAPLPFTRTTTLPAPRHEVNI</sequence>
<protein>
    <submittedName>
        <fullName evidence="2">Uncharacterized protein</fullName>
    </submittedName>
</protein>
<keyword evidence="3" id="KW-1185">Reference proteome</keyword>
<feature type="compositionally biased region" description="Polar residues" evidence="1">
    <location>
        <begin position="11"/>
        <end position="21"/>
    </location>
</feature>
<accession>A0A2G5B4D6</accession>
<evidence type="ECO:0000313" key="2">
    <source>
        <dbReference type="EMBL" id="PIA13862.1"/>
    </source>
</evidence>
<dbReference type="Proteomes" id="UP000242474">
    <property type="component" value="Unassembled WGS sequence"/>
</dbReference>
<proteinExistence type="predicted"/>
<gene>
    <name evidence="2" type="ORF">COEREDRAFT_103860</name>
</gene>
<feature type="compositionally biased region" description="Polar residues" evidence="1">
    <location>
        <begin position="56"/>
        <end position="65"/>
    </location>
</feature>
<feature type="region of interest" description="Disordered" evidence="1">
    <location>
        <begin position="1"/>
        <end position="103"/>
    </location>
</feature>
<dbReference type="EMBL" id="KZ303525">
    <property type="protein sequence ID" value="PIA13862.1"/>
    <property type="molecule type" value="Genomic_DNA"/>
</dbReference>
<feature type="non-terminal residue" evidence="2">
    <location>
        <position position="103"/>
    </location>
</feature>
<evidence type="ECO:0000313" key="3">
    <source>
        <dbReference type="Proteomes" id="UP000242474"/>
    </source>
</evidence>
<dbReference type="AlphaFoldDB" id="A0A2G5B4D6"/>
<name>A0A2G5B4D6_COERN</name>